<organism evidence="1 2">
    <name type="scientific">Hibiscus sabdariffa</name>
    <name type="common">roselle</name>
    <dbReference type="NCBI Taxonomy" id="183260"/>
    <lineage>
        <taxon>Eukaryota</taxon>
        <taxon>Viridiplantae</taxon>
        <taxon>Streptophyta</taxon>
        <taxon>Embryophyta</taxon>
        <taxon>Tracheophyta</taxon>
        <taxon>Spermatophyta</taxon>
        <taxon>Magnoliopsida</taxon>
        <taxon>eudicotyledons</taxon>
        <taxon>Gunneridae</taxon>
        <taxon>Pentapetalae</taxon>
        <taxon>rosids</taxon>
        <taxon>malvids</taxon>
        <taxon>Malvales</taxon>
        <taxon>Malvaceae</taxon>
        <taxon>Malvoideae</taxon>
        <taxon>Hibiscus</taxon>
    </lineage>
</organism>
<dbReference type="Pfam" id="PF01476">
    <property type="entry name" value="LysM"/>
    <property type="match status" value="1"/>
</dbReference>
<dbReference type="Proteomes" id="UP001396334">
    <property type="component" value="Unassembled WGS sequence"/>
</dbReference>
<protein>
    <submittedName>
        <fullName evidence="1">Uncharacterized protein</fullName>
    </submittedName>
</protein>
<reference evidence="1 2" key="1">
    <citation type="journal article" date="2024" name="G3 (Bethesda)">
        <title>Genome assembly of Hibiscus sabdariffa L. provides insights into metabolisms of medicinal natural products.</title>
        <authorList>
            <person name="Kim T."/>
        </authorList>
    </citation>
    <scope>NUCLEOTIDE SEQUENCE [LARGE SCALE GENOMIC DNA]</scope>
    <source>
        <strain evidence="1">TK-2024</strain>
        <tissue evidence="1">Old leaves</tissue>
    </source>
</reference>
<dbReference type="EMBL" id="JBBPBN010000799">
    <property type="protein sequence ID" value="KAK8482314.1"/>
    <property type="molecule type" value="Genomic_DNA"/>
</dbReference>
<dbReference type="SUPFAM" id="SSF54106">
    <property type="entry name" value="LysM domain"/>
    <property type="match status" value="1"/>
</dbReference>
<name>A0ABR1ZNP6_9ROSI</name>
<proteinExistence type="predicted"/>
<dbReference type="CDD" id="cd00118">
    <property type="entry name" value="LysM"/>
    <property type="match status" value="1"/>
</dbReference>
<accession>A0ABR1ZNP6</accession>
<dbReference type="PANTHER" id="PTHR34997:SF1">
    <property type="entry name" value="PEPTIDOGLYCAN-BINDING LYSIN DOMAIN"/>
    <property type="match status" value="1"/>
</dbReference>
<dbReference type="PANTHER" id="PTHR34997">
    <property type="entry name" value="AM15"/>
    <property type="match status" value="1"/>
</dbReference>
<sequence length="97" mass="10792">MGKSNSKVSMYLNFVLLVSLILIINMAESRLFQFGHGKAKAFKPTCVSIYGQQEGDTCFSISQAFNLTVDAFLQLNPNLNCDKIFVGEWLCVDGFLT</sequence>
<dbReference type="InterPro" id="IPR052210">
    <property type="entry name" value="LysM1-like"/>
</dbReference>
<dbReference type="InterPro" id="IPR036779">
    <property type="entry name" value="LysM_dom_sf"/>
</dbReference>
<dbReference type="InterPro" id="IPR018392">
    <property type="entry name" value="LysM"/>
</dbReference>
<comment type="caution">
    <text evidence="1">The sequence shown here is derived from an EMBL/GenBank/DDBJ whole genome shotgun (WGS) entry which is preliminary data.</text>
</comment>
<dbReference type="PROSITE" id="PS51782">
    <property type="entry name" value="LYSM"/>
    <property type="match status" value="1"/>
</dbReference>
<evidence type="ECO:0000313" key="2">
    <source>
        <dbReference type="Proteomes" id="UP001396334"/>
    </source>
</evidence>
<dbReference type="Gene3D" id="3.10.350.10">
    <property type="entry name" value="LysM domain"/>
    <property type="match status" value="1"/>
</dbReference>
<evidence type="ECO:0000313" key="1">
    <source>
        <dbReference type="EMBL" id="KAK8482314.1"/>
    </source>
</evidence>
<dbReference type="SMART" id="SM00257">
    <property type="entry name" value="LysM"/>
    <property type="match status" value="1"/>
</dbReference>
<keyword evidence="2" id="KW-1185">Reference proteome</keyword>
<gene>
    <name evidence="1" type="ORF">V6N11_030622</name>
</gene>